<feature type="transmembrane region" description="Helical" evidence="1">
    <location>
        <begin position="271"/>
        <end position="290"/>
    </location>
</feature>
<dbReference type="PANTHER" id="PTHR43630:SF2">
    <property type="entry name" value="GLYCOSYLTRANSFERASE"/>
    <property type="match status" value="1"/>
</dbReference>
<feature type="transmembrane region" description="Helical" evidence="1">
    <location>
        <begin position="243"/>
        <end position="265"/>
    </location>
</feature>
<dbReference type="PANTHER" id="PTHR43630">
    <property type="entry name" value="POLY-BETA-1,6-N-ACETYL-D-GLUCOSAMINE SYNTHASE"/>
    <property type="match status" value="1"/>
</dbReference>
<gene>
    <name evidence="3" type="ORF">COX74_03160</name>
</gene>
<keyword evidence="1" id="KW-0812">Transmembrane</keyword>
<dbReference type="Pfam" id="PF00535">
    <property type="entry name" value="Glycos_transf_2"/>
    <property type="match status" value="1"/>
</dbReference>
<organism evidence="3 4">
    <name type="scientific">bacterium (Candidatus Gribaldobacteria) CG_4_10_14_0_2_um_filter_41_16</name>
    <dbReference type="NCBI Taxonomy" id="2014265"/>
    <lineage>
        <taxon>Bacteria</taxon>
        <taxon>Candidatus Gribaldobacteria</taxon>
    </lineage>
</organism>
<sequence>MENFPFISIIIPVKNEELLLANCLKSLRELNYPKEKYEIIISDGLSTDKTVEIAKNYGAKVISNVGQTVAPGRNIGFSNSRGEIIAFTDADCVMDKNWLTNALKYFEDRTVAGVGGPNLAPDNESSFGQAVRFLFLFGSLMSGSVYVSDSRKVKSVISLPGCNAIYKRKALEKIMPTDETLLTCDDVEMNYQILQQGYKLLYTHDVLVWHYRRDTPKRFWKQIYRYSIGRLQLGKRRRDGINLIHIIFGLSIPIFIALLVFTFVFNSIYPIMVIGAALLLIGFFAGLCLIKEKSLTVAVNAFLAMIIFILAWSAGFLRELFSPIKQAAGK</sequence>
<evidence type="ECO:0000313" key="3">
    <source>
        <dbReference type="EMBL" id="PJA01354.1"/>
    </source>
</evidence>
<dbReference type="SUPFAM" id="SSF53448">
    <property type="entry name" value="Nucleotide-diphospho-sugar transferases"/>
    <property type="match status" value="1"/>
</dbReference>
<proteinExistence type="predicted"/>
<dbReference type="Proteomes" id="UP000229364">
    <property type="component" value="Unassembled WGS sequence"/>
</dbReference>
<evidence type="ECO:0000256" key="1">
    <source>
        <dbReference type="SAM" id="Phobius"/>
    </source>
</evidence>
<dbReference type="EMBL" id="PFPR01000079">
    <property type="protein sequence ID" value="PJA01354.1"/>
    <property type="molecule type" value="Genomic_DNA"/>
</dbReference>
<dbReference type="AlphaFoldDB" id="A0A2M7VHM4"/>
<feature type="domain" description="Glycosyltransferase 2-like" evidence="2">
    <location>
        <begin position="8"/>
        <end position="174"/>
    </location>
</feature>
<reference evidence="4" key="1">
    <citation type="submission" date="2017-09" db="EMBL/GenBank/DDBJ databases">
        <title>Depth-based differentiation of microbial function through sediment-hosted aquifers and enrichment of novel symbionts in the deep terrestrial subsurface.</title>
        <authorList>
            <person name="Probst A.J."/>
            <person name="Ladd B."/>
            <person name="Jarett J.K."/>
            <person name="Geller-Mcgrath D.E."/>
            <person name="Sieber C.M.K."/>
            <person name="Emerson J.B."/>
            <person name="Anantharaman K."/>
            <person name="Thomas B.C."/>
            <person name="Malmstrom R."/>
            <person name="Stieglmeier M."/>
            <person name="Klingl A."/>
            <person name="Woyke T."/>
            <person name="Ryan C.M."/>
            <person name="Banfield J.F."/>
        </authorList>
    </citation>
    <scope>NUCLEOTIDE SEQUENCE [LARGE SCALE GENOMIC DNA]</scope>
</reference>
<dbReference type="InterPro" id="IPR029044">
    <property type="entry name" value="Nucleotide-diphossugar_trans"/>
</dbReference>
<dbReference type="Gene3D" id="3.90.550.10">
    <property type="entry name" value="Spore Coat Polysaccharide Biosynthesis Protein SpsA, Chain A"/>
    <property type="match status" value="1"/>
</dbReference>
<keyword evidence="1" id="KW-1133">Transmembrane helix</keyword>
<evidence type="ECO:0000259" key="2">
    <source>
        <dbReference type="Pfam" id="PF00535"/>
    </source>
</evidence>
<comment type="caution">
    <text evidence="3">The sequence shown here is derived from an EMBL/GenBank/DDBJ whole genome shotgun (WGS) entry which is preliminary data.</text>
</comment>
<protein>
    <recommendedName>
        <fullName evidence="2">Glycosyltransferase 2-like domain-containing protein</fullName>
    </recommendedName>
</protein>
<name>A0A2M7VHM4_9BACT</name>
<keyword evidence="1" id="KW-0472">Membrane</keyword>
<evidence type="ECO:0000313" key="4">
    <source>
        <dbReference type="Proteomes" id="UP000229364"/>
    </source>
</evidence>
<accession>A0A2M7VHM4</accession>
<feature type="transmembrane region" description="Helical" evidence="1">
    <location>
        <begin position="297"/>
        <end position="317"/>
    </location>
</feature>
<dbReference type="InterPro" id="IPR001173">
    <property type="entry name" value="Glyco_trans_2-like"/>
</dbReference>